<dbReference type="PRINTS" id="PR00081">
    <property type="entry name" value="GDHRDH"/>
</dbReference>
<gene>
    <name evidence="4" type="ORF">N0V93_003828</name>
</gene>
<dbReference type="Pfam" id="PF00106">
    <property type="entry name" value="adh_short"/>
    <property type="match status" value="1"/>
</dbReference>
<dbReference type="PANTHER" id="PTHR32208:SF105">
    <property type="entry name" value="COPPER RADICAL OXIDASE"/>
    <property type="match status" value="1"/>
</dbReference>
<evidence type="ECO:0000313" key="5">
    <source>
        <dbReference type="Proteomes" id="UP001140453"/>
    </source>
</evidence>
<dbReference type="Pfam" id="PF01822">
    <property type="entry name" value="WSC"/>
    <property type="match status" value="4"/>
</dbReference>
<dbReference type="Gene3D" id="3.40.50.720">
    <property type="entry name" value="NAD(P)-binding Rossmann-like Domain"/>
    <property type="match status" value="1"/>
</dbReference>
<dbReference type="InterPro" id="IPR036291">
    <property type="entry name" value="NAD(P)-bd_dom_sf"/>
</dbReference>
<feature type="chain" id="PRO_5040987976" description="WSC domain-containing protein" evidence="2">
    <location>
        <begin position="22"/>
        <end position="1345"/>
    </location>
</feature>
<dbReference type="PANTHER" id="PTHR32208">
    <property type="entry name" value="SECRETED PROTEIN-RELATED"/>
    <property type="match status" value="1"/>
</dbReference>
<feature type="signal peptide" evidence="2">
    <location>
        <begin position="1"/>
        <end position="21"/>
    </location>
</feature>
<dbReference type="Pfam" id="PF07250">
    <property type="entry name" value="Glyoxal_oxid_N"/>
    <property type="match status" value="1"/>
</dbReference>
<accession>A0A9W8YXD9</accession>
<keyword evidence="1 2" id="KW-0732">Signal</keyword>
<dbReference type="InterPro" id="IPR011043">
    <property type="entry name" value="Gal_Oxase/kelch_b-propeller"/>
</dbReference>
<feature type="domain" description="WSC" evidence="3">
    <location>
        <begin position="388"/>
        <end position="484"/>
    </location>
</feature>
<feature type="domain" description="WSC" evidence="3">
    <location>
        <begin position="279"/>
        <end position="372"/>
    </location>
</feature>
<dbReference type="CDD" id="cd02851">
    <property type="entry name" value="E_set_GO_C"/>
    <property type="match status" value="1"/>
</dbReference>
<evidence type="ECO:0000256" key="2">
    <source>
        <dbReference type="SAM" id="SignalP"/>
    </source>
</evidence>
<feature type="domain" description="WSC" evidence="3">
    <location>
        <begin position="142"/>
        <end position="236"/>
    </location>
</feature>
<dbReference type="SUPFAM" id="SSF50965">
    <property type="entry name" value="Galactose oxidase, central domain"/>
    <property type="match status" value="1"/>
</dbReference>
<dbReference type="InterPro" id="IPR037293">
    <property type="entry name" value="Gal_Oxidase_central_sf"/>
</dbReference>
<dbReference type="Proteomes" id="UP001140453">
    <property type="component" value="Unassembled WGS sequence"/>
</dbReference>
<dbReference type="InterPro" id="IPR002889">
    <property type="entry name" value="WSC_carb-bd"/>
</dbReference>
<dbReference type="InterPro" id="IPR014756">
    <property type="entry name" value="Ig_E-set"/>
</dbReference>
<evidence type="ECO:0000313" key="4">
    <source>
        <dbReference type="EMBL" id="KAJ4394609.1"/>
    </source>
</evidence>
<organism evidence="4 5">
    <name type="scientific">Gnomoniopsis smithogilvyi</name>
    <dbReference type="NCBI Taxonomy" id="1191159"/>
    <lineage>
        <taxon>Eukaryota</taxon>
        <taxon>Fungi</taxon>
        <taxon>Dikarya</taxon>
        <taxon>Ascomycota</taxon>
        <taxon>Pezizomycotina</taxon>
        <taxon>Sordariomycetes</taxon>
        <taxon>Sordariomycetidae</taxon>
        <taxon>Diaporthales</taxon>
        <taxon>Gnomoniaceae</taxon>
        <taxon>Gnomoniopsis</taxon>
    </lineage>
</organism>
<dbReference type="Pfam" id="PF09118">
    <property type="entry name" value="GO-like_E_set"/>
    <property type="match status" value="1"/>
</dbReference>
<keyword evidence="5" id="KW-1185">Reference proteome</keyword>
<name>A0A9W8YXD9_9PEZI</name>
<dbReference type="InterPro" id="IPR002347">
    <property type="entry name" value="SDR_fam"/>
</dbReference>
<evidence type="ECO:0000256" key="1">
    <source>
        <dbReference type="ARBA" id="ARBA00022729"/>
    </source>
</evidence>
<dbReference type="SUPFAM" id="SSF51735">
    <property type="entry name" value="NAD(P)-binding Rossmann-fold domains"/>
    <property type="match status" value="1"/>
</dbReference>
<dbReference type="EMBL" id="JAPEVB010000002">
    <property type="protein sequence ID" value="KAJ4394609.1"/>
    <property type="molecule type" value="Genomic_DNA"/>
</dbReference>
<dbReference type="Gene3D" id="2.60.40.10">
    <property type="entry name" value="Immunoglobulins"/>
    <property type="match status" value="1"/>
</dbReference>
<reference evidence="4" key="1">
    <citation type="submission" date="2022-10" db="EMBL/GenBank/DDBJ databases">
        <title>Tapping the CABI collections for fungal endophytes: first genome assemblies for Collariella, Neodidymelliopsis, Ascochyta clinopodiicola, Didymella pomorum, Didymosphaeria variabile, Neocosmospora piperis and Neocucurbitaria cava.</title>
        <authorList>
            <person name="Hill R."/>
        </authorList>
    </citation>
    <scope>NUCLEOTIDE SEQUENCE</scope>
    <source>
        <strain evidence="4">IMI 355082</strain>
    </source>
</reference>
<protein>
    <recommendedName>
        <fullName evidence="3">WSC domain-containing protein</fullName>
    </recommendedName>
</protein>
<proteinExistence type="predicted"/>
<dbReference type="SMART" id="SM00321">
    <property type="entry name" value="WSC"/>
    <property type="match status" value="4"/>
</dbReference>
<dbReference type="InterPro" id="IPR015202">
    <property type="entry name" value="GO-like_E_set"/>
</dbReference>
<sequence>MLPPLLPSTLVFLASLPLSAARVSKRALVTPATLPGAWTYQGCYVDVGRTISEATYTDTSDMTDENCISFCSSKGLQYAGTEYGQECWCGSQLAAAATKAADTDCSSACTGNATEACGGGNRLNLFYSSQPVGPQPNPGVNGWSYLGCYAEGTSGRALTYGVGSIPAANMTVALCTSACKSAGYILAGVEYSEECYCDNKLQNGGALAQTGCDMLCNGNQTEICGGANRLDIYDYQMKYVATSTSSPASTMATSAVSTGSTVSSSTTSSVPAATGFPDGWSEQGCWVDNAQGRILSFQAPDSATLTPQSCASTCSSAGYIVSGTEYSTQCFCGNGIVNNGTQAPDSDCNMPCGGDATQVCGAGDRLSIVSEGAPVAIAPPAPIEQVGNWTYQGCYTDNVNQVRTFPQQIIFQNMTPSLCLYRCAAFGYMAAGIEYGDECYCGDPGDIANAGSTKQAESSCTVTCPGNTSAICGDGNRLTTYFWTGTPLYTWGFPTGAAAGEYSFLIGGLTVPLMAAESITGKISFLSKWGTGPANETGAYELDLASLDDFDQAWRPLHLKTDVFCAAGVVLPDKAGRQLTIGGWSADSLTGVRLYWPDGSAGVWGTNDWQENVSELKLQVGRWYPSAMVMANGSVMIMGGEDGSNGPPVPSIEVLPYTGTAPLFMDWLNRTDPNNLYPFVAVLPSGGIFVQYWNEARVLDESTFGTAKTLPNAPGHVNDPTAGRTYPLEGTGVLLPQKYPYTDHLGILICGGSTIGAANALDNCVTTFPEDDNPTWTLERMPSPRVMPCMAPLPDGTYIILNGAQHGVAGFGLATNPNLNALLYDPSKPTGARISIMANTTVARLYHSEAVTLLDGRVLVSGSDPEDNVNPEEYRVEVFSPPYLLQGSPRPTFTITNTDWAYGTMGISFTLGSAAQNGAISVTLLGAVFSTHGNGMGNRILIPNMSCAGTTCTVDAPPNAHVCPPGWYQFFVVDGGIPAVGVYVRIGGDPASLGNWPDFPDFTVPGVFHYLCMIYPVKPSITYQPAIMGFFYSQLFVTPAYPTQSFNGQTVIVTGSNTGLGKEAARHFARLGAAKVILAVRNTKGGEAAKADIESTTGCGPHIVDVWSLDLASYASVKAFAARASKELDRVDVLCENAGIATDKKKMFEGHESTITVNVISTFLLALLMLPKLKETAQSLKKQTTLTIVSSEVHLWAKFPEQHADSIFGALDESDDLSERYYVSKLLEVLTVRQIAPELRNSGVTLNMLNPGLCQSELSREAGLLSTVTIMKALMARTTEVGSRTLVAAGAAGKDSHGEYMTDGLVADKALSSFVKSADGEQVGQRVWKELSEILEKIQPGVTKL</sequence>
<evidence type="ECO:0000259" key="3">
    <source>
        <dbReference type="PROSITE" id="PS51212"/>
    </source>
</evidence>
<dbReference type="Gene3D" id="2.130.10.80">
    <property type="entry name" value="Galactose oxidase/kelch, beta-propeller"/>
    <property type="match status" value="1"/>
</dbReference>
<feature type="domain" description="WSC" evidence="3">
    <location>
        <begin position="37"/>
        <end position="129"/>
    </location>
</feature>
<dbReference type="SUPFAM" id="SSF81296">
    <property type="entry name" value="E set domains"/>
    <property type="match status" value="1"/>
</dbReference>
<dbReference type="InterPro" id="IPR013783">
    <property type="entry name" value="Ig-like_fold"/>
</dbReference>
<dbReference type="PROSITE" id="PS51212">
    <property type="entry name" value="WSC"/>
    <property type="match status" value="4"/>
</dbReference>
<dbReference type="OrthoDB" id="2019572at2759"/>
<comment type="caution">
    <text evidence="4">The sequence shown here is derived from an EMBL/GenBank/DDBJ whole genome shotgun (WGS) entry which is preliminary data.</text>
</comment>
<dbReference type="InterPro" id="IPR009880">
    <property type="entry name" value="Glyoxal_oxidase_N"/>
</dbReference>